<evidence type="ECO:0000313" key="5">
    <source>
        <dbReference type="EMBL" id="TWT69676.1"/>
    </source>
</evidence>
<dbReference type="GO" id="GO:0003677">
    <property type="term" value="F:DNA binding"/>
    <property type="evidence" value="ECO:0007669"/>
    <property type="project" value="UniProtKB-KW"/>
</dbReference>
<dbReference type="RefSeq" id="WP_145299817.1">
    <property type="nucleotide sequence ID" value="NZ_CP036319.1"/>
</dbReference>
<sequence length="131" mass="15125">MQIHVRSDSTPIYQQIVDQVRHRIVAGLLKPGEEMPTIRGLAESLRVNPNTIQRAYRELENEGLVEKRRTRGTFVAESPTRQGVRERRRLLIPHVDHLLVRAEGLGIDFDELVDLLDKRRQKILSDQEPSS</sequence>
<dbReference type="SUPFAM" id="SSF46785">
    <property type="entry name" value="Winged helix' DNA-binding domain"/>
    <property type="match status" value="1"/>
</dbReference>
<dbReference type="EMBL" id="SJPL01000001">
    <property type="protein sequence ID" value="TWT69676.1"/>
    <property type="molecule type" value="Genomic_DNA"/>
</dbReference>
<dbReference type="InterPro" id="IPR000524">
    <property type="entry name" value="Tscrpt_reg_HTH_GntR"/>
</dbReference>
<dbReference type="PANTHER" id="PTHR38445:SF7">
    <property type="entry name" value="GNTR-FAMILY TRANSCRIPTIONAL REGULATOR"/>
    <property type="match status" value="1"/>
</dbReference>
<dbReference type="InterPro" id="IPR036388">
    <property type="entry name" value="WH-like_DNA-bd_sf"/>
</dbReference>
<protein>
    <submittedName>
        <fullName evidence="5">HTH-type transcriptional repressor YtrA</fullName>
    </submittedName>
</protein>
<dbReference type="Pfam" id="PF00392">
    <property type="entry name" value="GntR"/>
    <property type="match status" value="1"/>
</dbReference>
<dbReference type="GO" id="GO:0003700">
    <property type="term" value="F:DNA-binding transcription factor activity"/>
    <property type="evidence" value="ECO:0007669"/>
    <property type="project" value="InterPro"/>
</dbReference>
<proteinExistence type="predicted"/>
<dbReference type="AlphaFoldDB" id="A0A5C5Y1N9"/>
<dbReference type="Gene3D" id="1.10.10.10">
    <property type="entry name" value="Winged helix-like DNA-binding domain superfamily/Winged helix DNA-binding domain"/>
    <property type="match status" value="1"/>
</dbReference>
<dbReference type="InterPro" id="IPR036390">
    <property type="entry name" value="WH_DNA-bd_sf"/>
</dbReference>
<evidence type="ECO:0000256" key="1">
    <source>
        <dbReference type="ARBA" id="ARBA00023015"/>
    </source>
</evidence>
<gene>
    <name evidence="5" type="primary">ytrA_1</name>
    <name evidence="5" type="ORF">Pan14r_19670</name>
</gene>
<evidence type="ECO:0000256" key="3">
    <source>
        <dbReference type="ARBA" id="ARBA00023163"/>
    </source>
</evidence>
<dbReference type="OrthoDB" id="9801546at2"/>
<dbReference type="PROSITE" id="PS50949">
    <property type="entry name" value="HTH_GNTR"/>
    <property type="match status" value="1"/>
</dbReference>
<evidence type="ECO:0000256" key="2">
    <source>
        <dbReference type="ARBA" id="ARBA00023125"/>
    </source>
</evidence>
<accession>A0A5C5Y1N9</accession>
<dbReference type="CDD" id="cd07377">
    <property type="entry name" value="WHTH_GntR"/>
    <property type="match status" value="1"/>
</dbReference>
<reference evidence="5 6" key="1">
    <citation type="submission" date="2019-02" db="EMBL/GenBank/DDBJ databases">
        <title>Deep-cultivation of Planctomycetes and their phenomic and genomic characterization uncovers novel biology.</title>
        <authorList>
            <person name="Wiegand S."/>
            <person name="Jogler M."/>
            <person name="Boedeker C."/>
            <person name="Pinto D."/>
            <person name="Vollmers J."/>
            <person name="Rivas-Marin E."/>
            <person name="Kohn T."/>
            <person name="Peeters S.H."/>
            <person name="Heuer A."/>
            <person name="Rast P."/>
            <person name="Oberbeckmann S."/>
            <person name="Bunk B."/>
            <person name="Jeske O."/>
            <person name="Meyerdierks A."/>
            <person name="Storesund J.E."/>
            <person name="Kallscheuer N."/>
            <person name="Luecker S."/>
            <person name="Lage O.M."/>
            <person name="Pohl T."/>
            <person name="Merkel B.J."/>
            <person name="Hornburger P."/>
            <person name="Mueller R.-W."/>
            <person name="Bruemmer F."/>
            <person name="Labrenz M."/>
            <person name="Spormann A.M."/>
            <person name="Op Den Camp H."/>
            <person name="Overmann J."/>
            <person name="Amann R."/>
            <person name="Jetten M.S.M."/>
            <person name="Mascher T."/>
            <person name="Medema M.H."/>
            <person name="Devos D.P."/>
            <person name="Kaster A.-K."/>
            <person name="Ovreas L."/>
            <person name="Rohde M."/>
            <person name="Galperin M.Y."/>
            <person name="Jogler C."/>
        </authorList>
    </citation>
    <scope>NUCLEOTIDE SEQUENCE [LARGE SCALE GENOMIC DNA]</scope>
    <source>
        <strain evidence="5 6">Pan14r</strain>
    </source>
</reference>
<feature type="domain" description="HTH gntR-type" evidence="4">
    <location>
        <begin position="10"/>
        <end position="78"/>
    </location>
</feature>
<evidence type="ECO:0000259" key="4">
    <source>
        <dbReference type="PROSITE" id="PS50949"/>
    </source>
</evidence>
<keyword evidence="2" id="KW-0238">DNA-binding</keyword>
<name>A0A5C5Y1N9_9PLAN</name>
<keyword evidence="3" id="KW-0804">Transcription</keyword>
<dbReference type="Proteomes" id="UP000317238">
    <property type="component" value="Unassembled WGS sequence"/>
</dbReference>
<keyword evidence="1" id="KW-0805">Transcription regulation</keyword>
<organism evidence="5 6">
    <name type="scientific">Crateriforma conspicua</name>
    <dbReference type="NCBI Taxonomy" id="2527996"/>
    <lineage>
        <taxon>Bacteria</taxon>
        <taxon>Pseudomonadati</taxon>
        <taxon>Planctomycetota</taxon>
        <taxon>Planctomycetia</taxon>
        <taxon>Planctomycetales</taxon>
        <taxon>Planctomycetaceae</taxon>
        <taxon>Crateriforma</taxon>
    </lineage>
</organism>
<dbReference type="SMART" id="SM00345">
    <property type="entry name" value="HTH_GNTR"/>
    <property type="match status" value="1"/>
</dbReference>
<dbReference type="PANTHER" id="PTHR38445">
    <property type="entry name" value="HTH-TYPE TRANSCRIPTIONAL REPRESSOR YTRA"/>
    <property type="match status" value="1"/>
</dbReference>
<evidence type="ECO:0000313" key="6">
    <source>
        <dbReference type="Proteomes" id="UP000317238"/>
    </source>
</evidence>
<comment type="caution">
    <text evidence="5">The sequence shown here is derived from an EMBL/GenBank/DDBJ whole genome shotgun (WGS) entry which is preliminary data.</text>
</comment>
<keyword evidence="6" id="KW-1185">Reference proteome</keyword>